<dbReference type="InterPro" id="IPR007047">
    <property type="entry name" value="Flp_Fap"/>
</dbReference>
<organism evidence="2 3">
    <name type="scientific">Desulfoscipio geothermicus DSM 3669</name>
    <dbReference type="NCBI Taxonomy" id="1121426"/>
    <lineage>
        <taxon>Bacteria</taxon>
        <taxon>Bacillati</taxon>
        <taxon>Bacillota</taxon>
        <taxon>Clostridia</taxon>
        <taxon>Eubacteriales</taxon>
        <taxon>Desulfallaceae</taxon>
        <taxon>Desulfoscipio</taxon>
    </lineage>
</organism>
<dbReference type="EMBL" id="FOYM01000004">
    <property type="protein sequence ID" value="SFQ99145.1"/>
    <property type="molecule type" value="Genomic_DNA"/>
</dbReference>
<dbReference type="Pfam" id="PF04964">
    <property type="entry name" value="Flp_Fap"/>
    <property type="match status" value="1"/>
</dbReference>
<name>A0A1I6D0Z6_9FIRM</name>
<keyword evidence="1" id="KW-1133">Transmembrane helix</keyword>
<keyword evidence="1" id="KW-0812">Transmembrane</keyword>
<keyword evidence="3" id="KW-1185">Reference proteome</keyword>
<gene>
    <name evidence="2" type="ORF">SAMN05660706_10434</name>
</gene>
<dbReference type="AlphaFoldDB" id="A0A1I6D0Z6"/>
<dbReference type="RefSeq" id="WP_342741310.1">
    <property type="nucleotide sequence ID" value="NZ_FOYM01000004.1"/>
</dbReference>
<evidence type="ECO:0000256" key="1">
    <source>
        <dbReference type="SAM" id="Phobius"/>
    </source>
</evidence>
<dbReference type="STRING" id="39060.SAMN05660706_10434"/>
<protein>
    <submittedName>
        <fullName evidence="2">Pilus assembly protein Flp/PilA</fullName>
    </submittedName>
</protein>
<keyword evidence="1" id="KW-0472">Membrane</keyword>
<proteinExistence type="predicted"/>
<evidence type="ECO:0000313" key="2">
    <source>
        <dbReference type="EMBL" id="SFQ99145.1"/>
    </source>
</evidence>
<dbReference type="Proteomes" id="UP000199584">
    <property type="component" value="Unassembled WGS sequence"/>
</dbReference>
<evidence type="ECO:0000313" key="3">
    <source>
        <dbReference type="Proteomes" id="UP000199584"/>
    </source>
</evidence>
<sequence length="62" mass="6470">MSLLAKLWKEESGQGMAEYGLILALVAVLCIAAFTGLSGKISSKLNEVGTQIENNGSSTPTQ</sequence>
<accession>A0A1I6D0Z6</accession>
<feature type="transmembrane region" description="Helical" evidence="1">
    <location>
        <begin position="20"/>
        <end position="37"/>
    </location>
</feature>
<reference evidence="3" key="1">
    <citation type="submission" date="2016-10" db="EMBL/GenBank/DDBJ databases">
        <authorList>
            <person name="Varghese N."/>
            <person name="Submissions S."/>
        </authorList>
    </citation>
    <scope>NUCLEOTIDE SEQUENCE [LARGE SCALE GENOMIC DNA]</scope>
    <source>
        <strain evidence="3">DSM 3669</strain>
    </source>
</reference>